<sequence length="33" mass="3868">MEENNFAKGCMWGILLSLPLWILIILLVYLMTK</sequence>
<evidence type="ECO:0000313" key="2">
    <source>
        <dbReference type="EMBL" id="SEA77742.1"/>
    </source>
</evidence>
<keyword evidence="1" id="KW-1133">Transmembrane helix</keyword>
<dbReference type="AlphaFoldDB" id="A0A1H4DZY6"/>
<keyword evidence="1" id="KW-0812">Transmembrane</keyword>
<dbReference type="STRING" id="571932.SAMN05421743_10856"/>
<proteinExistence type="predicted"/>
<dbReference type="Proteomes" id="UP000198584">
    <property type="component" value="Unassembled WGS sequence"/>
</dbReference>
<evidence type="ECO:0000256" key="1">
    <source>
        <dbReference type="SAM" id="Phobius"/>
    </source>
</evidence>
<keyword evidence="1" id="KW-0472">Membrane</keyword>
<keyword evidence="3" id="KW-1185">Reference proteome</keyword>
<organism evidence="2 3">
    <name type="scientific">Thalassobacillus cyri</name>
    <dbReference type="NCBI Taxonomy" id="571932"/>
    <lineage>
        <taxon>Bacteria</taxon>
        <taxon>Bacillati</taxon>
        <taxon>Bacillota</taxon>
        <taxon>Bacilli</taxon>
        <taxon>Bacillales</taxon>
        <taxon>Bacillaceae</taxon>
        <taxon>Thalassobacillus</taxon>
    </lineage>
</organism>
<evidence type="ECO:0000313" key="3">
    <source>
        <dbReference type="Proteomes" id="UP000198584"/>
    </source>
</evidence>
<feature type="transmembrane region" description="Helical" evidence="1">
    <location>
        <begin position="12"/>
        <end position="31"/>
    </location>
</feature>
<dbReference type="EMBL" id="FNQR01000008">
    <property type="protein sequence ID" value="SEA77742.1"/>
    <property type="molecule type" value="Genomic_DNA"/>
</dbReference>
<name>A0A1H4DZY6_9BACI</name>
<protein>
    <submittedName>
        <fullName evidence="2">Uncharacterized protein</fullName>
    </submittedName>
</protein>
<reference evidence="2 3" key="1">
    <citation type="submission" date="2016-10" db="EMBL/GenBank/DDBJ databases">
        <authorList>
            <person name="de Groot N.N."/>
        </authorList>
    </citation>
    <scope>NUCLEOTIDE SEQUENCE [LARGE SCALE GENOMIC DNA]</scope>
    <source>
        <strain evidence="2 3">CCM7597</strain>
    </source>
</reference>
<gene>
    <name evidence="2" type="ORF">SAMN05421743_10856</name>
</gene>
<accession>A0A1H4DZY6</accession>